<dbReference type="Proteomes" id="UP001141950">
    <property type="component" value="Unassembled WGS sequence"/>
</dbReference>
<dbReference type="AlphaFoldDB" id="A0A9X2MQK5"/>
<name>A0A9X2MQK5_9BACL</name>
<comment type="caution">
    <text evidence="1">The sequence shown here is derived from an EMBL/GenBank/DDBJ whole genome shotgun (WGS) entry which is preliminary data.</text>
</comment>
<evidence type="ECO:0000313" key="2">
    <source>
        <dbReference type="Proteomes" id="UP001141950"/>
    </source>
</evidence>
<keyword evidence="2" id="KW-1185">Reference proteome</keyword>
<protein>
    <submittedName>
        <fullName evidence="1">DUF6516 family protein</fullName>
    </submittedName>
</protein>
<accession>A0A9X2MQK5</accession>
<organism evidence="1 2">
    <name type="scientific">Paenibacillus soyae</name>
    <dbReference type="NCBI Taxonomy" id="2969249"/>
    <lineage>
        <taxon>Bacteria</taxon>
        <taxon>Bacillati</taxon>
        <taxon>Bacillota</taxon>
        <taxon>Bacilli</taxon>
        <taxon>Bacillales</taxon>
        <taxon>Paenibacillaceae</taxon>
        <taxon>Paenibacillus</taxon>
    </lineage>
</organism>
<evidence type="ECO:0000313" key="1">
    <source>
        <dbReference type="EMBL" id="MCR2803986.1"/>
    </source>
</evidence>
<gene>
    <name evidence="1" type="ORF">NQZ67_08870</name>
</gene>
<sequence>MKKLQSLKRLSQEERDDVLDEFEGRYSTLTVEEHYHWEDGPKHVKRYNYDWQYSRNKQWKWHNEEKTKNKGIIEKIEDTKPHHQHDESLHYKVYLPNYRHHDLIAVLESIRMGLRIIHEHKN</sequence>
<dbReference type="EMBL" id="JANIPJ010000005">
    <property type="protein sequence ID" value="MCR2803986.1"/>
    <property type="molecule type" value="Genomic_DNA"/>
</dbReference>
<proteinExistence type="predicted"/>
<reference evidence="1" key="1">
    <citation type="submission" date="2022-08" db="EMBL/GenBank/DDBJ databases">
        <title>The genomic sequence of strain Paenibacillus sp. SCIV0701.</title>
        <authorList>
            <person name="Zhao H."/>
        </authorList>
    </citation>
    <scope>NUCLEOTIDE SEQUENCE</scope>
    <source>
        <strain evidence="1">SCIV0701</strain>
    </source>
</reference>